<keyword evidence="1" id="KW-0560">Oxidoreductase</keyword>
<evidence type="ECO:0000256" key="1">
    <source>
        <dbReference type="ARBA" id="ARBA00023002"/>
    </source>
</evidence>
<keyword evidence="4" id="KW-1185">Reference proteome</keyword>
<dbReference type="PANTHER" id="PTHR35176:SF2">
    <property type="entry name" value="F420H(2)-DEPENDENT REDUCTASE RV1155"/>
    <property type="match status" value="1"/>
</dbReference>
<dbReference type="InterPro" id="IPR019967">
    <property type="entry name" value="F420-dep_enz_PPOX_Rv0121"/>
</dbReference>
<dbReference type="PANTHER" id="PTHR35176">
    <property type="entry name" value="HEME OXYGENASE HI_0854-RELATED"/>
    <property type="match status" value="1"/>
</dbReference>
<evidence type="ECO:0000259" key="2">
    <source>
        <dbReference type="Pfam" id="PF01243"/>
    </source>
</evidence>
<organism evidence="3 4">
    <name type="scientific">Rhodococcus kronopolitis</name>
    <dbReference type="NCBI Taxonomy" id="1460226"/>
    <lineage>
        <taxon>Bacteria</taxon>
        <taxon>Bacillati</taxon>
        <taxon>Actinomycetota</taxon>
        <taxon>Actinomycetes</taxon>
        <taxon>Mycobacteriales</taxon>
        <taxon>Nocardiaceae</taxon>
        <taxon>Rhodococcus</taxon>
    </lineage>
</organism>
<dbReference type="RefSeq" id="WP_378417487.1">
    <property type="nucleotide sequence ID" value="NZ_JBHSFO010000005.1"/>
</dbReference>
<accession>A0ABV9FSJ0</accession>
<dbReference type="Gene3D" id="2.30.110.10">
    <property type="entry name" value="Electron Transport, Fmn-binding Protein, Chain A"/>
    <property type="match status" value="1"/>
</dbReference>
<gene>
    <name evidence="3" type="ORF">ACFO6S_12845</name>
</gene>
<feature type="domain" description="Pyridoxamine 5'-phosphate oxidase N-terminal" evidence="2">
    <location>
        <begin position="5"/>
        <end position="134"/>
    </location>
</feature>
<evidence type="ECO:0000313" key="3">
    <source>
        <dbReference type="EMBL" id="MFC4604577.1"/>
    </source>
</evidence>
<dbReference type="InterPro" id="IPR011576">
    <property type="entry name" value="Pyridox_Oxase_N"/>
</dbReference>
<dbReference type="Pfam" id="PF01243">
    <property type="entry name" value="PNPOx_N"/>
    <property type="match status" value="1"/>
</dbReference>
<reference evidence="4" key="1">
    <citation type="journal article" date="2019" name="Int. J. Syst. Evol. Microbiol.">
        <title>The Global Catalogue of Microorganisms (GCM) 10K type strain sequencing project: providing services to taxonomists for standard genome sequencing and annotation.</title>
        <authorList>
            <consortium name="The Broad Institute Genomics Platform"/>
            <consortium name="The Broad Institute Genome Sequencing Center for Infectious Disease"/>
            <person name="Wu L."/>
            <person name="Ma J."/>
        </authorList>
    </citation>
    <scope>NUCLEOTIDE SEQUENCE [LARGE SCALE GENOMIC DNA]</scope>
    <source>
        <strain evidence="4">CCUG 54520</strain>
    </source>
</reference>
<dbReference type="InterPro" id="IPR052019">
    <property type="entry name" value="F420H2_bilvrd_red/Heme_oxyg"/>
</dbReference>
<comment type="caution">
    <text evidence="3">The sequence shown here is derived from an EMBL/GenBank/DDBJ whole genome shotgun (WGS) entry which is preliminary data.</text>
</comment>
<protein>
    <submittedName>
        <fullName evidence="3">TIGR03668 family PPOX class F420-dependent oxidoreductase</fullName>
    </submittedName>
</protein>
<proteinExistence type="predicted"/>
<dbReference type="InterPro" id="IPR012349">
    <property type="entry name" value="Split_barrel_FMN-bd"/>
</dbReference>
<dbReference type="NCBIfam" id="TIGR03668">
    <property type="entry name" value="Rv0121_F420"/>
    <property type="match status" value="1"/>
</dbReference>
<dbReference type="Proteomes" id="UP001595914">
    <property type="component" value="Unassembled WGS sequence"/>
</dbReference>
<dbReference type="SUPFAM" id="SSF50475">
    <property type="entry name" value="FMN-binding split barrel"/>
    <property type="match status" value="1"/>
</dbReference>
<dbReference type="EMBL" id="JBHSFO010000005">
    <property type="protein sequence ID" value="MFC4604577.1"/>
    <property type="molecule type" value="Genomic_DNA"/>
</dbReference>
<sequence length="145" mass="15973">MQADEERRRFAAARVARMATVTAAGRPHLVPLVFATADDLVYSAVDDKPKSTRDLRRLDHIAATGRASLLVDEYDEDWTLLWWVRVDCEARVVNATSPDGTAGIRALVAKYPQYTAHPPAGPVIVFRPDRWAGWSATATRSGRAG</sequence>
<evidence type="ECO:0000313" key="4">
    <source>
        <dbReference type="Proteomes" id="UP001595914"/>
    </source>
</evidence>
<name>A0ABV9FSJ0_9NOCA</name>